<dbReference type="PANTHER" id="PTHR45790">
    <property type="entry name" value="SIROHEME SYNTHASE-RELATED"/>
    <property type="match status" value="1"/>
</dbReference>
<dbReference type="EMBL" id="UINC01026302">
    <property type="protein sequence ID" value="SVB03512.1"/>
    <property type="molecule type" value="Genomic_DNA"/>
</dbReference>
<evidence type="ECO:0000313" key="2">
    <source>
        <dbReference type="EMBL" id="SVB03512.1"/>
    </source>
</evidence>
<evidence type="ECO:0000259" key="1">
    <source>
        <dbReference type="Pfam" id="PF00590"/>
    </source>
</evidence>
<dbReference type="PANTHER" id="PTHR45790:SF1">
    <property type="entry name" value="SIROHEME SYNTHASE"/>
    <property type="match status" value="1"/>
</dbReference>
<accession>A0A382AQZ3</accession>
<dbReference type="Pfam" id="PF00590">
    <property type="entry name" value="TP_methylase"/>
    <property type="match status" value="1"/>
</dbReference>
<gene>
    <name evidence="2" type="ORF">METZ01_LOCUS156366</name>
</gene>
<sequence>EIDLLYENNISFQIVPGITAASGCASYAGIPLTHRDYAQSCLFVTGHLKDGSMNLNWQTLVQPQQTLAVYMGTHSLDILSRQLIKHGMKKSMPAAIIQQGTTGEQNVYLSTIEHLPEVPKENNVKPPSMIIIGEVVSLHEKLAWYQPNSKSI</sequence>
<feature type="non-terminal residue" evidence="2">
    <location>
        <position position="1"/>
    </location>
</feature>
<proteinExistence type="predicted"/>
<reference evidence="2" key="1">
    <citation type="submission" date="2018-05" db="EMBL/GenBank/DDBJ databases">
        <authorList>
            <person name="Lanie J.A."/>
            <person name="Ng W.-L."/>
            <person name="Kazmierczak K.M."/>
            <person name="Andrzejewski T.M."/>
            <person name="Davidsen T.M."/>
            <person name="Wayne K.J."/>
            <person name="Tettelin H."/>
            <person name="Glass J.I."/>
            <person name="Rusch D."/>
            <person name="Podicherti R."/>
            <person name="Tsui H.-C.T."/>
            <person name="Winkler M.E."/>
        </authorList>
    </citation>
    <scope>NUCLEOTIDE SEQUENCE</scope>
</reference>
<name>A0A382AQZ3_9ZZZZ</name>
<feature type="domain" description="Tetrapyrrole methylase" evidence="1">
    <location>
        <begin position="7"/>
        <end position="115"/>
    </location>
</feature>
<dbReference type="InterPro" id="IPR000878">
    <property type="entry name" value="4pyrrol_Mease"/>
</dbReference>
<dbReference type="FunFam" id="3.30.950.10:FF:000001">
    <property type="entry name" value="Siroheme synthase"/>
    <property type="match status" value="1"/>
</dbReference>
<dbReference type="InterPro" id="IPR014776">
    <property type="entry name" value="4pyrrole_Mease_sub2"/>
</dbReference>
<organism evidence="2">
    <name type="scientific">marine metagenome</name>
    <dbReference type="NCBI Taxonomy" id="408172"/>
    <lineage>
        <taxon>unclassified sequences</taxon>
        <taxon>metagenomes</taxon>
        <taxon>ecological metagenomes</taxon>
    </lineage>
</organism>
<dbReference type="SUPFAM" id="SSF53790">
    <property type="entry name" value="Tetrapyrrole methylase"/>
    <property type="match status" value="1"/>
</dbReference>
<dbReference type="GO" id="GO:0004851">
    <property type="term" value="F:uroporphyrin-III C-methyltransferase activity"/>
    <property type="evidence" value="ECO:0007669"/>
    <property type="project" value="TreeGrafter"/>
</dbReference>
<dbReference type="InterPro" id="IPR035996">
    <property type="entry name" value="4pyrrol_Methylase_sf"/>
</dbReference>
<dbReference type="InterPro" id="IPR050161">
    <property type="entry name" value="Siro_Cobalamin_biosynth"/>
</dbReference>
<dbReference type="GO" id="GO:0019354">
    <property type="term" value="P:siroheme biosynthetic process"/>
    <property type="evidence" value="ECO:0007669"/>
    <property type="project" value="TreeGrafter"/>
</dbReference>
<dbReference type="Gene3D" id="3.30.950.10">
    <property type="entry name" value="Methyltransferase, Cobalt-precorrin-4 Transmethylase, Domain 2"/>
    <property type="match status" value="1"/>
</dbReference>
<dbReference type="AlphaFoldDB" id="A0A382AQZ3"/>
<protein>
    <recommendedName>
        <fullName evidence="1">Tetrapyrrole methylase domain-containing protein</fullName>
    </recommendedName>
</protein>